<dbReference type="EMBL" id="CAJNOM010005590">
    <property type="protein sequence ID" value="CAF1664849.1"/>
    <property type="molecule type" value="Genomic_DNA"/>
</dbReference>
<sequence length="508" mass="57223">MSYEWTSQPLSIQAIAAQYTLPVAIRSAPGFRGSSHPIILHSIARTTFGFGRALRVTQSTTKEYASYRPIDSELLAVPLKYPGYFECLPSRNNRQQIGIAPETNIRSIVEQMQIDHRPQAFYMVSPMRVYTVETNEEGIANRTWHQIEANQVILFDKLVHVEYTPTVNDDLTEEDYAFSWWFCLGKHILNRNEYALKCILMNQQVCYIPCSSTDEINLIPVGQRGSSNVNKLQTIHNLIEQFPMPLNIKLAQLPGSYTYKDFNGNLQLRGSRTEEFAVCASLSTSNIAAIPTNTPLKFVVAPLSSSSSQIRNILSSCQIFVQSFDMQIRRILVSTHHDTTSHRTRSRHPKIQAAIDDQFKRYKRSHSVEQNSTIKDDQTTTATTTDEGYRSGSSAAKKRQNYKQQRAASVDPGNQAQHVPRKRTLSTDDDTIYNSLVHPVRTKKESSSPPPPALPKKPPNFPYPATTFTYNSGSHLIEEINSPDADGAILMDASNELFLALPSDSRFT</sequence>
<feature type="compositionally biased region" description="Pro residues" evidence="1">
    <location>
        <begin position="448"/>
        <end position="461"/>
    </location>
</feature>
<evidence type="ECO:0000313" key="5">
    <source>
        <dbReference type="Proteomes" id="UP000663877"/>
    </source>
</evidence>
<feature type="compositionally biased region" description="Polar residues" evidence="1">
    <location>
        <begin position="402"/>
        <end position="417"/>
    </location>
</feature>
<dbReference type="EMBL" id="CAJNOI010005186">
    <property type="protein sequence ID" value="CAF1561173.1"/>
    <property type="molecule type" value="Genomic_DNA"/>
</dbReference>
<evidence type="ECO:0000313" key="2">
    <source>
        <dbReference type="EMBL" id="CAF1561173.1"/>
    </source>
</evidence>
<evidence type="ECO:0000313" key="4">
    <source>
        <dbReference type="Proteomes" id="UP000663832"/>
    </source>
</evidence>
<dbReference type="Proteomes" id="UP000663877">
    <property type="component" value="Unassembled WGS sequence"/>
</dbReference>
<dbReference type="AlphaFoldDB" id="A0A815XSF7"/>
<evidence type="ECO:0008006" key="6">
    <source>
        <dbReference type="Google" id="ProtNLM"/>
    </source>
</evidence>
<gene>
    <name evidence="2" type="ORF">BJG266_LOCUS46963</name>
    <name evidence="3" type="ORF">QVE165_LOCUS64002</name>
</gene>
<protein>
    <recommendedName>
        <fullName evidence="6">CABIT domain-containing protein</fullName>
    </recommendedName>
</protein>
<evidence type="ECO:0000313" key="3">
    <source>
        <dbReference type="EMBL" id="CAF1664849.1"/>
    </source>
</evidence>
<dbReference type="OrthoDB" id="10011145at2759"/>
<evidence type="ECO:0000256" key="1">
    <source>
        <dbReference type="SAM" id="MobiDB-lite"/>
    </source>
</evidence>
<feature type="region of interest" description="Disordered" evidence="1">
    <location>
        <begin position="364"/>
        <end position="461"/>
    </location>
</feature>
<keyword evidence="4" id="KW-1185">Reference proteome</keyword>
<reference evidence="2" key="1">
    <citation type="submission" date="2021-02" db="EMBL/GenBank/DDBJ databases">
        <authorList>
            <person name="Nowell W R."/>
        </authorList>
    </citation>
    <scope>NUCLEOTIDE SEQUENCE</scope>
</reference>
<dbReference type="Proteomes" id="UP000663832">
    <property type="component" value="Unassembled WGS sequence"/>
</dbReference>
<comment type="caution">
    <text evidence="2">The sequence shown here is derived from an EMBL/GenBank/DDBJ whole genome shotgun (WGS) entry which is preliminary data.</text>
</comment>
<proteinExistence type="predicted"/>
<name>A0A815XSF7_9BILA</name>
<organism evidence="2 5">
    <name type="scientific">Adineta steineri</name>
    <dbReference type="NCBI Taxonomy" id="433720"/>
    <lineage>
        <taxon>Eukaryota</taxon>
        <taxon>Metazoa</taxon>
        <taxon>Spiralia</taxon>
        <taxon>Gnathifera</taxon>
        <taxon>Rotifera</taxon>
        <taxon>Eurotatoria</taxon>
        <taxon>Bdelloidea</taxon>
        <taxon>Adinetida</taxon>
        <taxon>Adinetidae</taxon>
        <taxon>Adineta</taxon>
    </lineage>
</organism>
<accession>A0A815XSF7</accession>